<dbReference type="NCBIfam" id="TIGR00089">
    <property type="entry name" value="MiaB/RimO family radical SAM methylthiotransferase"/>
    <property type="match status" value="1"/>
</dbReference>
<dbReference type="STRING" id="1202536.A33U_0125"/>
<dbReference type="SMART" id="SM00729">
    <property type="entry name" value="Elp3"/>
    <property type="match status" value="1"/>
</dbReference>
<proteinExistence type="predicted"/>
<evidence type="ECO:0000256" key="6">
    <source>
        <dbReference type="ARBA" id="ARBA00022723"/>
    </source>
</evidence>
<keyword evidence="8" id="KW-0411">Iron-sulfur</keyword>
<evidence type="ECO:0000259" key="10">
    <source>
        <dbReference type="PROSITE" id="PS50926"/>
    </source>
</evidence>
<dbReference type="GO" id="GO:0005829">
    <property type="term" value="C:cytosol"/>
    <property type="evidence" value="ECO:0007669"/>
    <property type="project" value="TreeGrafter"/>
</dbReference>
<feature type="domain" description="TRAM" evidence="10">
    <location>
        <begin position="357"/>
        <end position="419"/>
    </location>
</feature>
<dbReference type="InterPro" id="IPR038135">
    <property type="entry name" value="Methylthiotransferase_N_sf"/>
</dbReference>
<evidence type="ECO:0000256" key="7">
    <source>
        <dbReference type="ARBA" id="ARBA00023004"/>
    </source>
</evidence>
<dbReference type="PANTHER" id="PTHR43020">
    <property type="entry name" value="CDK5 REGULATORY SUBUNIT-ASSOCIATED PROTEIN 1"/>
    <property type="match status" value="1"/>
</dbReference>
<dbReference type="PROSITE" id="PS51449">
    <property type="entry name" value="MTTASE_N"/>
    <property type="match status" value="1"/>
</dbReference>
<dbReference type="GO" id="GO:0046872">
    <property type="term" value="F:metal ion binding"/>
    <property type="evidence" value="ECO:0007669"/>
    <property type="project" value="UniProtKB-KW"/>
</dbReference>
<evidence type="ECO:0000256" key="4">
    <source>
        <dbReference type="ARBA" id="ARBA00022679"/>
    </source>
</evidence>
<evidence type="ECO:0000313" key="14">
    <source>
        <dbReference type="Proteomes" id="UP000003932"/>
    </source>
</evidence>
<evidence type="ECO:0000256" key="3">
    <source>
        <dbReference type="ARBA" id="ARBA00022485"/>
    </source>
</evidence>
<dbReference type="InterPro" id="IPR007197">
    <property type="entry name" value="rSAM"/>
</dbReference>
<evidence type="ECO:0000256" key="8">
    <source>
        <dbReference type="ARBA" id="ARBA00023014"/>
    </source>
</evidence>
<accession>J7GS79</accession>
<dbReference type="Proteomes" id="UP000003932">
    <property type="component" value="Chromosome"/>
</dbReference>
<keyword evidence="3" id="KW-0004">4Fe-4S</keyword>
<dbReference type="PATRIC" id="fig|1202536.3.peg.107"/>
<feature type="domain" description="Radical SAM core" evidence="12">
    <location>
        <begin position="134"/>
        <end position="367"/>
    </location>
</feature>
<feature type="domain" description="MTTase N-terminal" evidence="11">
    <location>
        <begin position="5"/>
        <end position="119"/>
    </location>
</feature>
<keyword evidence="7" id="KW-0408">Iron</keyword>
<protein>
    <recommendedName>
        <fullName evidence="9">tRNA-2-methylthio-N(6)-dimethylallyladenosine synthase</fullName>
        <ecNumber evidence="9">2.8.4.3</ecNumber>
    </recommendedName>
</protein>
<dbReference type="InterPro" id="IPR006638">
    <property type="entry name" value="Elp3/MiaA/NifB-like_rSAM"/>
</dbReference>
<keyword evidence="5" id="KW-0949">S-adenosyl-L-methionine</keyword>
<dbReference type="InterPro" id="IPR023404">
    <property type="entry name" value="rSAM_horseshoe"/>
</dbReference>
<evidence type="ECO:0000259" key="12">
    <source>
        <dbReference type="PROSITE" id="PS51918"/>
    </source>
</evidence>
<dbReference type="HOGENOM" id="CLU_018697_2_2_6"/>
<dbReference type="GO" id="GO:0051539">
    <property type="term" value="F:4 iron, 4 sulfur cluster binding"/>
    <property type="evidence" value="ECO:0007669"/>
    <property type="project" value="UniProtKB-KW"/>
</dbReference>
<dbReference type="InterPro" id="IPR058240">
    <property type="entry name" value="rSAM_sf"/>
</dbReference>
<dbReference type="PROSITE" id="PS51918">
    <property type="entry name" value="RADICAL_SAM"/>
    <property type="match status" value="1"/>
</dbReference>
<dbReference type="PROSITE" id="PS01278">
    <property type="entry name" value="MTTASE_RADICAL"/>
    <property type="match status" value="1"/>
</dbReference>
<keyword evidence="4" id="KW-0808">Transferase</keyword>
<evidence type="ECO:0000313" key="13">
    <source>
        <dbReference type="EMBL" id="AFP83582.1"/>
    </source>
</evidence>
<evidence type="ECO:0000256" key="2">
    <source>
        <dbReference type="ARBA" id="ARBA00003234"/>
    </source>
</evidence>
<dbReference type="EC" id="2.8.4.3" evidence="9"/>
<dbReference type="AlphaFoldDB" id="J7GS79"/>
<comment type="cofactor">
    <cofactor evidence="1">
        <name>[4Fe-4S] cluster</name>
        <dbReference type="ChEBI" id="CHEBI:49883"/>
    </cofactor>
</comment>
<dbReference type="RefSeq" id="WP_014886883.1">
    <property type="nucleotide sequence ID" value="NC_018414.1"/>
</dbReference>
<dbReference type="InterPro" id="IPR002792">
    <property type="entry name" value="TRAM_dom"/>
</dbReference>
<evidence type="ECO:0000256" key="5">
    <source>
        <dbReference type="ARBA" id="ARBA00022691"/>
    </source>
</evidence>
<dbReference type="InterPro" id="IPR005839">
    <property type="entry name" value="Methylthiotransferase"/>
</dbReference>
<organism evidence="13 14">
    <name type="scientific">Candidatus Carsonella ruddii CE isolate Thao2000</name>
    <dbReference type="NCBI Taxonomy" id="1202536"/>
    <lineage>
        <taxon>Bacteria</taxon>
        <taxon>Pseudomonadati</taxon>
        <taxon>Pseudomonadota</taxon>
        <taxon>Gammaproteobacteria</taxon>
        <taxon>Oceanospirillales</taxon>
        <taxon>Halomonadaceae</taxon>
        <taxon>Zymobacter group</taxon>
        <taxon>Candidatus Carsonella</taxon>
    </lineage>
</organism>
<dbReference type="Gene3D" id="3.80.30.20">
    <property type="entry name" value="tm_1862 like domain"/>
    <property type="match status" value="1"/>
</dbReference>
<dbReference type="SFLD" id="SFLDS00029">
    <property type="entry name" value="Radical_SAM"/>
    <property type="match status" value="1"/>
</dbReference>
<dbReference type="EMBL" id="CP003541">
    <property type="protein sequence ID" value="AFP83582.1"/>
    <property type="molecule type" value="Genomic_DNA"/>
</dbReference>
<evidence type="ECO:0000256" key="1">
    <source>
        <dbReference type="ARBA" id="ARBA00001966"/>
    </source>
</evidence>
<dbReference type="KEGG" id="cru:A33U_0125"/>
<evidence type="ECO:0000256" key="9">
    <source>
        <dbReference type="ARBA" id="ARBA00033765"/>
    </source>
</evidence>
<dbReference type="SUPFAM" id="SSF102114">
    <property type="entry name" value="Radical SAM enzymes"/>
    <property type="match status" value="1"/>
</dbReference>
<dbReference type="InterPro" id="IPR013848">
    <property type="entry name" value="Methylthiotransferase_N"/>
</dbReference>
<dbReference type="PANTHER" id="PTHR43020:SF2">
    <property type="entry name" value="MITOCHONDRIAL TRNA METHYLTHIOTRANSFERASE CDK5RAP1"/>
    <property type="match status" value="1"/>
</dbReference>
<dbReference type="Pfam" id="PF00919">
    <property type="entry name" value="UPF0004"/>
    <property type="match status" value="1"/>
</dbReference>
<reference evidence="13 14" key="1">
    <citation type="journal article" date="2012" name="Mol. Biol. Evol.">
        <title>Genome reduction and co-evolution between the primary and secondary bacterial symbionts of psyllids.</title>
        <authorList>
            <person name="Sloan D.B."/>
            <person name="Moran N.A."/>
        </authorList>
    </citation>
    <scope>NUCLEOTIDE SEQUENCE [LARGE SCALE GENOMIC DNA]</scope>
    <source>
        <strain evidence="13 14">CE</strain>
    </source>
</reference>
<name>J7GS79_CARRU</name>
<evidence type="ECO:0000259" key="11">
    <source>
        <dbReference type="PROSITE" id="PS51449"/>
    </source>
</evidence>
<dbReference type="Gene3D" id="3.40.50.12160">
    <property type="entry name" value="Methylthiotransferase, N-terminal domain"/>
    <property type="match status" value="1"/>
</dbReference>
<keyword evidence="6" id="KW-0479">Metal-binding</keyword>
<sequence length="424" mass="50924">MFNYIILYIKTFGCNINNLESSNITKIIFYYKILIKKNILNSDLIIINSCVIRKNPQLKIFKIIKKIIFLKKYKKNLIILTGCLTETENLNFLKIIKVDIIFNSLSIFYIIKIIKNFLLNKKKIIFIKKNKIKIINKINNYINIMSGCNHNCSYCIIPQIKGKETYLNYKKIINFIIKNLKKKNYEITLLGQNVNSYKYNKINFLSLIFNISKIKNIKRINFLSSNLFDFNIKFLILYKNLKKISNHLHLPIQSGSNFILKIMNRKYSIKNYLNFIKKIKKIKFTTLSTDIIISYPKEKFIDFDYSLKILKKIKFLNYFCFLYSKRKNTLSYNFQENNNFLKIFKLKIFQKNKNNYFILLNKKIRILVLGYIKKNIYIGKMDNFKLVFFEYYNYNIIGKFIIIKIVDVKKNVFLGIYESMFNYL</sequence>
<comment type="function">
    <text evidence="2">Catalyzes the methylthiolation of N6-(dimethylallyl)adenosine (i(6)A), leading to the formation of 2-methylthio-N6-(dimethylallyl)adenosine (ms(2)i(6)A) at position 37 in tRNAs that read codons beginning with uridine.</text>
</comment>
<dbReference type="Pfam" id="PF04055">
    <property type="entry name" value="Radical_SAM"/>
    <property type="match status" value="1"/>
</dbReference>
<dbReference type="GO" id="GO:0035597">
    <property type="term" value="F:tRNA-2-methylthio-N(6)-dimethylallyladenosine(37) synthase activity"/>
    <property type="evidence" value="ECO:0007669"/>
    <property type="project" value="UniProtKB-EC"/>
</dbReference>
<dbReference type="OrthoDB" id="9805215at2"/>
<gene>
    <name evidence="13" type="primary">yleA</name>
    <name evidence="13" type="ORF">A33U_0125</name>
</gene>
<dbReference type="PROSITE" id="PS50926">
    <property type="entry name" value="TRAM"/>
    <property type="match status" value="1"/>
</dbReference>
<dbReference type="InterPro" id="IPR020612">
    <property type="entry name" value="Methylthiotransferase_CS"/>
</dbReference>